<evidence type="ECO:0000256" key="11">
    <source>
        <dbReference type="PROSITE-ProRule" id="PRU00134"/>
    </source>
</evidence>
<keyword evidence="8" id="KW-0234">DNA repair</keyword>
<dbReference type="InterPro" id="IPR011989">
    <property type="entry name" value="ARM-like"/>
</dbReference>
<reference evidence="14 15" key="1">
    <citation type="journal article" date="2021" name="bioRxiv">
        <title>Chromosome-scale and haplotype-resolved genome assembly of a tetraploid potato cultivar.</title>
        <authorList>
            <person name="Sun H."/>
            <person name="Jiao W.-B."/>
            <person name="Krause K."/>
            <person name="Campoy J.A."/>
            <person name="Goel M."/>
            <person name="Folz-Donahue K."/>
            <person name="Kukat C."/>
            <person name="Huettel B."/>
            <person name="Schneeberger K."/>
        </authorList>
    </citation>
    <scope>NUCLEOTIDE SEQUENCE [LARGE SCALE GENOMIC DNA]</scope>
    <source>
        <strain evidence="14">SolTubOtavaFocal</strain>
        <tissue evidence="14">Leaves</tissue>
    </source>
</reference>
<dbReference type="InterPro" id="IPR046341">
    <property type="entry name" value="SET_dom_sf"/>
</dbReference>
<evidence type="ECO:0000256" key="7">
    <source>
        <dbReference type="ARBA" id="ARBA00022833"/>
    </source>
</evidence>
<evidence type="ECO:0000256" key="10">
    <source>
        <dbReference type="ARBA" id="ARBA00023306"/>
    </source>
</evidence>
<dbReference type="Proteomes" id="UP000826656">
    <property type="component" value="Unassembled WGS sequence"/>
</dbReference>
<evidence type="ECO:0000256" key="2">
    <source>
        <dbReference type="ARBA" id="ARBA00022618"/>
    </source>
</evidence>
<dbReference type="InterPro" id="IPR039776">
    <property type="entry name" value="Pds5"/>
</dbReference>
<dbReference type="PANTHER" id="PTHR12663">
    <property type="entry name" value="ANDROGEN INDUCED INHIBITOR OF PROLIFERATION AS3 / PDS5-RELATED"/>
    <property type="match status" value="1"/>
</dbReference>
<dbReference type="PROSITE" id="PS50865">
    <property type="entry name" value="ZF_MYND_2"/>
    <property type="match status" value="1"/>
</dbReference>
<evidence type="ECO:0000256" key="1">
    <source>
        <dbReference type="ARBA" id="ARBA00004123"/>
    </source>
</evidence>
<dbReference type="Gene3D" id="1.10.220.160">
    <property type="match status" value="1"/>
</dbReference>
<dbReference type="CDD" id="cd19953">
    <property type="entry name" value="PDS5"/>
    <property type="match status" value="1"/>
</dbReference>
<dbReference type="SUPFAM" id="SSF48371">
    <property type="entry name" value="ARM repeat"/>
    <property type="match status" value="1"/>
</dbReference>
<evidence type="ECO:0000256" key="4">
    <source>
        <dbReference type="ARBA" id="ARBA00022763"/>
    </source>
</evidence>
<keyword evidence="6" id="KW-0498">Mitosis</keyword>
<dbReference type="PROSITE" id="PS50280">
    <property type="entry name" value="SET"/>
    <property type="match status" value="1"/>
</dbReference>
<dbReference type="InterPro" id="IPR011990">
    <property type="entry name" value="TPR-like_helical_dom_sf"/>
</dbReference>
<evidence type="ECO:0000313" key="15">
    <source>
        <dbReference type="Proteomes" id="UP000826656"/>
    </source>
</evidence>
<evidence type="ECO:0000256" key="6">
    <source>
        <dbReference type="ARBA" id="ARBA00022776"/>
    </source>
</evidence>
<organism evidence="14 15">
    <name type="scientific">Solanum tuberosum</name>
    <name type="common">Potato</name>
    <dbReference type="NCBI Taxonomy" id="4113"/>
    <lineage>
        <taxon>Eukaryota</taxon>
        <taxon>Viridiplantae</taxon>
        <taxon>Streptophyta</taxon>
        <taxon>Embryophyta</taxon>
        <taxon>Tracheophyta</taxon>
        <taxon>Spermatophyta</taxon>
        <taxon>Magnoliopsida</taxon>
        <taxon>eudicotyledons</taxon>
        <taxon>Gunneridae</taxon>
        <taxon>Pentapetalae</taxon>
        <taxon>asterids</taxon>
        <taxon>lamiids</taxon>
        <taxon>Solanales</taxon>
        <taxon>Solanaceae</taxon>
        <taxon>Solanoideae</taxon>
        <taxon>Solaneae</taxon>
        <taxon>Solanum</taxon>
    </lineage>
</organism>
<dbReference type="Pfam" id="PF20168">
    <property type="entry name" value="PDS5"/>
    <property type="match status" value="1"/>
</dbReference>
<keyword evidence="10" id="KW-0131">Cell cycle</keyword>
<evidence type="ECO:0000256" key="5">
    <source>
        <dbReference type="ARBA" id="ARBA00022771"/>
    </source>
</evidence>
<evidence type="ECO:0000256" key="9">
    <source>
        <dbReference type="ARBA" id="ARBA00023242"/>
    </source>
</evidence>
<dbReference type="PANTHER" id="PTHR12663:SF50">
    <property type="entry name" value="SISTER CHROMATID COHESION PROTEIN PDS5 HOMOLOG B"/>
    <property type="match status" value="1"/>
</dbReference>
<comment type="subcellular location">
    <subcellularLocation>
        <location evidence="1">Nucleus</location>
    </subcellularLocation>
</comment>
<dbReference type="EMBL" id="JAIVGD010000019">
    <property type="protein sequence ID" value="KAH0750882.1"/>
    <property type="molecule type" value="Genomic_DNA"/>
</dbReference>
<dbReference type="SMART" id="SM00317">
    <property type="entry name" value="SET"/>
    <property type="match status" value="1"/>
</dbReference>
<sequence>MADSEKEAVKVISRIGKQLGAYKTCPNKDTLVNLLKQATRAFEGLKQSSSLKSVIKPLSSSLVKHNLLAHKDKDIRLLVGICFCEIVRVLAPNPEFTDAVSRDIFGLLVNIFSELEDTMNPYFSMRVQLLDTVAKLRFCLLMLDIGCEELAKKMFKNFFAILREHHPPSMVSAAVSIMTQILEEKMQEKEKTSSELLTFEKEESEPLLDVILQNLLKEAKGASRASHQLAVSVIQNCSEKIEDTVSRFLRSCILNRDAVQSEIKEYYHEIIYEIFQCSPQILLSVIPSLIHELLTDQVDVRIKALGLMKKVFSLPGNHFARDYHQLFVEFLNRTCDKSAEVRLITLSCAKAFYMTNPSGKESLEVLSALQGRLLDSDDRVRSEAVTVVCDLARYKLKSVPLELITCVAERLRDKKVSVRKKALKKLLELYLEYCTQCAAAIMDFSDHFEQIPCKILMLCYDRDCKEFKPQQMEILLTDTLFPASLSIEDKTRHWVFMFSLFTPCHLKALNAILSQKLRLRNEMQVYLTLLNKYKEEVSEEVDKKLKMSIVKMSASFEDTAKAEDCFRKLDTVKDSQIFDLLEKLLSEQSIEDAQTTRDNLLRKTGNKSLHTEFLQLLSMKCSFNLFGLEHVHCIFDHLSGDRFRNKHLEDSSVQLLLTILSAFPSLLRGLETEFENLLLEEVIPFNEQLIQFLAKEGSHMSINLGDIYPFLEKVCLDGNRAQSKLAVSAIAALMGPSELSIFLDLCKTLVDSLHLGKQLPTVLQSLGCLAQHSVLAFQEHEEVVTRYIIEEIFQLTDLAMLEDMDLSEKTSECSGFCQLKIFGLKTLVRSFLPHRSATVSRPINFLLDIILEMLQKGDHYDGINSSDSDKAHIRLAAAKSVLQLSRRWDSLISPQIFRCTVLTAKDNSLLVQRLFIKKVQKLLKEHKIPCRYACAFPFAATDSSDDLQQISLKYMEEFIHVYGSAARINRMSTMPGHVTGFPVYIVVFLIHVLAHDPNFPTADHHDANSCAQFFSPLVFSLRALIDFNYSDGTVDLISKASSYLRSIFHAIKKAEDAVDAQITPNLHTLSDIGISLLDAISNRGVSHSLISGLILLPSSLYKVGQEHNSQGKSDLLIRYQLDENFIRSLLDISKKKVQTAGIISTQYQKSQDGMKRSGNSGGSTLEMQLCKKGPLPLSMLKKNCGYSYSDKKEISEANQELTTRERQKTSKPFSASVSFELHKEFSMDDEHEDDAHGTIEADIRTELQPYCSRTLRLRPLSDQKNENPRSLKENDTISRCKTIMREPSKSVKGNSSDICISKGSKNDAEKLIRHHKELCTPEDKCYSGSTEVFDSSNNSLKITCDSREAEVLSLDSEIWGTLSNHSLLDQDSCGLQSLCRPRKNIDMIGSVSQQEDDLSEDKSKIGSKRTALAELKNQESVLVDSSASEVIDVNEDLGVGLEVYILELSSFKSALRRRRFVMEELEEALSDKGLTVSSVPEKGRCLFTTRDFFPGEVIISEDPYVSVPNKSAKCEWCFTSNNLKRCSACQVVCYCGNTCQKLDWKLHRVECQALSKVDKERVKSITPSIRLMVKLYLRRKLQDEKVIPITVMDNYNLVESLVSHMTDIDEKQLVLYAQMANLVSLILQWPEINVKEIAENFSKFSCNAHTICDAELKPLGTGLYPVVSIINHSCLPNSVLIFEGRMAVVRAVQHIPKGTEVSISYIEMAGTTATRQKALKEQYLFSCTCIRCIKLGQNDDIQESAVLEGYKCKDKKCSGFLLRDSGNKGFTCQLCGLVRDKEEIKNTVHEIQSLSEKASFSLSCGHNKDVSVMYKMIETLQLKLYHPLSINLMRTRENLLKILMELQDWKEALKYCRLTIPVYQRVYPECHPLLGLQYYTCGKLEWWLGETEEAYRSLAKAAEVLRITHGTNTTFMEELFVKLEEARAELSYKSSSKEE</sequence>
<evidence type="ECO:0000256" key="8">
    <source>
        <dbReference type="ARBA" id="ARBA00023204"/>
    </source>
</evidence>
<keyword evidence="5 11" id="KW-0863">Zinc-finger</keyword>
<keyword evidence="7" id="KW-0862">Zinc</keyword>
<evidence type="ECO:0000259" key="13">
    <source>
        <dbReference type="PROSITE" id="PS50865"/>
    </source>
</evidence>
<dbReference type="Gene3D" id="1.25.40.10">
    <property type="entry name" value="Tetratricopeptide repeat domain"/>
    <property type="match status" value="1"/>
</dbReference>
<evidence type="ECO:0000313" key="14">
    <source>
        <dbReference type="EMBL" id="KAH0750882.1"/>
    </source>
</evidence>
<dbReference type="Pfam" id="PF01753">
    <property type="entry name" value="zf-MYND"/>
    <property type="match status" value="1"/>
</dbReference>
<gene>
    <name evidence="14" type="ORF">KY290_030114</name>
</gene>
<proteinExistence type="predicted"/>
<keyword evidence="4" id="KW-0227">DNA damage</keyword>
<accession>A0ABQ7UMP5</accession>
<protein>
    <submittedName>
        <fullName evidence="14">Uncharacterized protein</fullName>
    </submittedName>
</protein>
<dbReference type="InterPro" id="IPR002893">
    <property type="entry name" value="Znf_MYND"/>
</dbReference>
<feature type="domain" description="SET" evidence="12">
    <location>
        <begin position="1472"/>
        <end position="1706"/>
    </location>
</feature>
<keyword evidence="15" id="KW-1185">Reference proteome</keyword>
<dbReference type="Pfam" id="PF00856">
    <property type="entry name" value="SET"/>
    <property type="match status" value="1"/>
</dbReference>
<feature type="domain" description="MYND-type" evidence="13">
    <location>
        <begin position="1514"/>
        <end position="1551"/>
    </location>
</feature>
<evidence type="ECO:0000256" key="3">
    <source>
        <dbReference type="ARBA" id="ARBA00022723"/>
    </source>
</evidence>
<dbReference type="Gene3D" id="1.25.10.10">
    <property type="entry name" value="Leucine-rich Repeat Variant"/>
    <property type="match status" value="1"/>
</dbReference>
<name>A0ABQ7UMP5_SOLTU</name>
<dbReference type="SUPFAM" id="SSF48452">
    <property type="entry name" value="TPR-like"/>
    <property type="match status" value="1"/>
</dbReference>
<comment type="caution">
    <text evidence="14">The sequence shown here is derived from an EMBL/GenBank/DDBJ whole genome shotgun (WGS) entry which is preliminary data.</text>
</comment>
<dbReference type="Gene3D" id="6.10.140.2220">
    <property type="match status" value="1"/>
</dbReference>
<dbReference type="InterPro" id="IPR001214">
    <property type="entry name" value="SET_dom"/>
</dbReference>
<dbReference type="SUPFAM" id="SSF82199">
    <property type="entry name" value="SET domain"/>
    <property type="match status" value="1"/>
</dbReference>
<dbReference type="InterPro" id="IPR016024">
    <property type="entry name" value="ARM-type_fold"/>
</dbReference>
<dbReference type="Gene3D" id="2.170.270.10">
    <property type="entry name" value="SET domain"/>
    <property type="match status" value="1"/>
</dbReference>
<keyword evidence="9" id="KW-0539">Nucleus</keyword>
<keyword evidence="2" id="KW-0132">Cell division</keyword>
<keyword evidence="3" id="KW-0479">Metal-binding</keyword>
<evidence type="ECO:0000259" key="12">
    <source>
        <dbReference type="PROSITE" id="PS50280"/>
    </source>
</evidence>
<dbReference type="PROSITE" id="PS01360">
    <property type="entry name" value="ZF_MYND_1"/>
    <property type="match status" value="1"/>
</dbReference>